<dbReference type="EMBL" id="LGRX02025989">
    <property type="protein sequence ID" value="KAK3251532.1"/>
    <property type="molecule type" value="Genomic_DNA"/>
</dbReference>
<feature type="region of interest" description="Disordered" evidence="1">
    <location>
        <begin position="411"/>
        <end position="446"/>
    </location>
</feature>
<protein>
    <submittedName>
        <fullName evidence="2">Uncharacterized protein</fullName>
    </submittedName>
</protein>
<feature type="region of interest" description="Disordered" evidence="1">
    <location>
        <begin position="1"/>
        <end position="21"/>
    </location>
</feature>
<comment type="caution">
    <text evidence="2">The sequence shown here is derived from an EMBL/GenBank/DDBJ whole genome shotgun (WGS) entry which is preliminary data.</text>
</comment>
<proteinExistence type="predicted"/>
<gene>
    <name evidence="2" type="ORF">CYMTET_39132</name>
</gene>
<name>A0AAE0CCW5_9CHLO</name>
<dbReference type="AlphaFoldDB" id="A0AAE0CCW5"/>
<organism evidence="2 3">
    <name type="scientific">Cymbomonas tetramitiformis</name>
    <dbReference type="NCBI Taxonomy" id="36881"/>
    <lineage>
        <taxon>Eukaryota</taxon>
        <taxon>Viridiplantae</taxon>
        <taxon>Chlorophyta</taxon>
        <taxon>Pyramimonadophyceae</taxon>
        <taxon>Pyramimonadales</taxon>
        <taxon>Pyramimonadaceae</taxon>
        <taxon>Cymbomonas</taxon>
    </lineage>
</organism>
<sequence length="498" mass="56075">MESDAAPAEAQPVTVIPPLPASPKTLQQKFQLARQLEEEIQRRTQDWRNALGRDETNSLIFKHFKARALQIHGEQFDLSFFLGNLKTTSGIVSYTSHIFRHLTRFCAVITVEDEERVTVEDPAVAPTIERLTANFKNVTSSENVLNVTTFLLKYDCYIPVLEATAAEVNQIEKSLRVSGQPAPGNTAPIPIPASPAFSLNDLDIQDELYREEAEDWEQIDSEGGYGSANLTGDFQSQLVDHEESGDFDPSAVLRAQKYADEISKRTEQVEGHEGDLSNEDFIQTVKITRMDKGDRRKFSNREISETTRQITHLLERHSLDISHLSVKGRDRPADLIADSPVDPTDQRPKDPFILVRVKSESEARVILEKAVYVIDDRRYISEPKSDRLVRFNINFVAAAANLQGLRAQDHEVQAPRGGSRIVHGQKKENPSRHHKVQPTNKPLAPKEKRKLLLRQDLVEPTSQVDTNLLQQSANCKDSKTSLLTNFPTDHYCLADLTA</sequence>
<reference evidence="2 3" key="1">
    <citation type="journal article" date="2015" name="Genome Biol. Evol.">
        <title>Comparative Genomics of a Bacterivorous Green Alga Reveals Evolutionary Causalities and Consequences of Phago-Mixotrophic Mode of Nutrition.</title>
        <authorList>
            <person name="Burns J.A."/>
            <person name="Paasch A."/>
            <person name="Narechania A."/>
            <person name="Kim E."/>
        </authorList>
    </citation>
    <scope>NUCLEOTIDE SEQUENCE [LARGE SCALE GENOMIC DNA]</scope>
    <source>
        <strain evidence="2 3">PLY_AMNH</strain>
    </source>
</reference>
<keyword evidence="3" id="KW-1185">Reference proteome</keyword>
<accession>A0AAE0CCW5</accession>
<evidence type="ECO:0000313" key="2">
    <source>
        <dbReference type="EMBL" id="KAK3251532.1"/>
    </source>
</evidence>
<evidence type="ECO:0000256" key="1">
    <source>
        <dbReference type="SAM" id="MobiDB-lite"/>
    </source>
</evidence>
<evidence type="ECO:0000313" key="3">
    <source>
        <dbReference type="Proteomes" id="UP001190700"/>
    </source>
</evidence>
<dbReference type="Proteomes" id="UP001190700">
    <property type="component" value="Unassembled WGS sequence"/>
</dbReference>